<keyword evidence="2" id="KW-1185">Reference proteome</keyword>
<proteinExistence type="predicted"/>
<evidence type="ECO:0000313" key="2">
    <source>
        <dbReference type="Proteomes" id="UP000239898"/>
    </source>
</evidence>
<dbReference type="Proteomes" id="UP000239898">
    <property type="component" value="Unassembled WGS sequence"/>
</dbReference>
<protein>
    <recommendedName>
        <fullName evidence="3">IS630 family transposase</fullName>
    </recommendedName>
</protein>
<dbReference type="EMBL" id="MIGX01000062">
    <property type="protein sequence ID" value="PPT90349.1"/>
    <property type="molecule type" value="Genomic_DNA"/>
</dbReference>
<accession>A0A2S6ZDX2</accession>
<evidence type="ECO:0008006" key="3">
    <source>
        <dbReference type="Google" id="ProtNLM"/>
    </source>
</evidence>
<dbReference type="AlphaFoldDB" id="A0A2S6ZDX2"/>
<sequence length="62" mass="6853">HRTGGFKLSTAPFSIEKLREVVGLYLSPPDNALCLPFKWTAPADSILQELHRLCSRISGTGR</sequence>
<gene>
    <name evidence="1" type="ORF">XthCFBP4691_12935</name>
</gene>
<dbReference type="RefSeq" id="WP_425480305.1">
    <property type="nucleotide sequence ID" value="NZ_MIGX01000062.1"/>
</dbReference>
<evidence type="ECO:0000313" key="1">
    <source>
        <dbReference type="EMBL" id="PPT90349.1"/>
    </source>
</evidence>
<feature type="non-terminal residue" evidence="1">
    <location>
        <position position="1"/>
    </location>
</feature>
<organism evidence="1 2">
    <name type="scientific">Xanthomonas theicola</name>
    <dbReference type="NCBI Taxonomy" id="56464"/>
    <lineage>
        <taxon>Bacteria</taxon>
        <taxon>Pseudomonadati</taxon>
        <taxon>Pseudomonadota</taxon>
        <taxon>Gammaproteobacteria</taxon>
        <taxon>Lysobacterales</taxon>
        <taxon>Lysobacteraceae</taxon>
        <taxon>Xanthomonas</taxon>
    </lineage>
</organism>
<comment type="caution">
    <text evidence="1">The sequence shown here is derived from an EMBL/GenBank/DDBJ whole genome shotgun (WGS) entry which is preliminary data.</text>
</comment>
<reference evidence="1 2" key="1">
    <citation type="submission" date="2016-08" db="EMBL/GenBank/DDBJ databases">
        <title>Evolution of the type three secretion system and type three effector repertoires in Xanthomonas.</title>
        <authorList>
            <person name="Merda D."/>
            <person name="Briand M."/>
            <person name="Bosis E."/>
            <person name="Rousseau C."/>
            <person name="Portier P."/>
            <person name="Jacques M.-A."/>
            <person name="Fischer-Le Saux M."/>
        </authorList>
    </citation>
    <scope>NUCLEOTIDE SEQUENCE [LARGE SCALE GENOMIC DNA]</scope>
    <source>
        <strain evidence="1 2">CFBP 4691</strain>
    </source>
</reference>
<name>A0A2S6ZDX2_9XANT</name>